<evidence type="ECO:0008006" key="3">
    <source>
        <dbReference type="Google" id="ProtNLM"/>
    </source>
</evidence>
<evidence type="ECO:0000313" key="2">
    <source>
        <dbReference type="Proteomes" id="UP001165396"/>
    </source>
</evidence>
<protein>
    <recommendedName>
        <fullName evidence="3">Transposase</fullName>
    </recommendedName>
</protein>
<keyword evidence="2" id="KW-1185">Reference proteome</keyword>
<name>A0ABT1Z1E9_9RHOB</name>
<gene>
    <name evidence="1" type="ORF">NTA49_10510</name>
</gene>
<accession>A0ABT1Z1E9</accession>
<sequence length="48" mass="5571">MTDEFKRDAVASVEDRGYPMHAVAERLKISTKSTYTRQRLFSRPVKVV</sequence>
<evidence type="ECO:0000313" key="1">
    <source>
        <dbReference type="EMBL" id="MCR8826969.1"/>
    </source>
</evidence>
<proteinExistence type="predicted"/>
<dbReference type="Proteomes" id="UP001165396">
    <property type="component" value="Unassembled WGS sequence"/>
</dbReference>
<dbReference type="EMBL" id="JANKJG010000007">
    <property type="protein sequence ID" value="MCR8826969.1"/>
    <property type="molecule type" value="Genomic_DNA"/>
</dbReference>
<dbReference type="RefSeq" id="WP_258294711.1">
    <property type="nucleotide sequence ID" value="NZ_JANKJG010000007.1"/>
</dbReference>
<reference evidence="1" key="1">
    <citation type="submission" date="2022-07" db="EMBL/GenBank/DDBJ databases">
        <title>Pseudosulfitobacter sp. strain AP-MA-4, whole genome sequence.</title>
        <authorList>
            <person name="Jiang Y."/>
        </authorList>
    </citation>
    <scope>NUCLEOTIDE SEQUENCE</scope>
    <source>
        <strain evidence="1">AP-MA-4</strain>
    </source>
</reference>
<organism evidence="1 2">
    <name type="scientific">Pseudosulfitobacter koreensis</name>
    <dbReference type="NCBI Taxonomy" id="2968472"/>
    <lineage>
        <taxon>Bacteria</taxon>
        <taxon>Pseudomonadati</taxon>
        <taxon>Pseudomonadota</taxon>
        <taxon>Alphaproteobacteria</taxon>
        <taxon>Rhodobacterales</taxon>
        <taxon>Roseobacteraceae</taxon>
        <taxon>Pseudosulfitobacter</taxon>
    </lineage>
</organism>
<comment type="caution">
    <text evidence="1">The sequence shown here is derived from an EMBL/GenBank/DDBJ whole genome shotgun (WGS) entry which is preliminary data.</text>
</comment>